<sequence>EQSALQATRKGQEAAQSNPIPVHTGVRRQANIRDHELPTRKASSAAITAL</sequence>
<evidence type="ECO:0000256" key="1">
    <source>
        <dbReference type="SAM" id="MobiDB-lite"/>
    </source>
</evidence>
<feature type="non-terminal residue" evidence="2">
    <location>
        <position position="1"/>
    </location>
</feature>
<protein>
    <submittedName>
        <fullName evidence="2">Uncharacterized protein</fullName>
    </submittedName>
</protein>
<accession>A0A061RKI7</accession>
<dbReference type="AlphaFoldDB" id="A0A061RKI7"/>
<proteinExistence type="predicted"/>
<evidence type="ECO:0000313" key="2">
    <source>
        <dbReference type="EMBL" id="JAC71140.1"/>
    </source>
</evidence>
<reference evidence="2" key="1">
    <citation type="submission" date="2014-05" db="EMBL/GenBank/DDBJ databases">
        <title>The transcriptome of the halophilic microalga Tetraselmis sp. GSL018 isolated from the Great Salt Lake, Utah.</title>
        <authorList>
            <person name="Jinkerson R.E."/>
            <person name="D'Adamo S."/>
            <person name="Posewitz M.C."/>
        </authorList>
    </citation>
    <scope>NUCLEOTIDE SEQUENCE</scope>
    <source>
        <strain evidence="2">GSL018</strain>
    </source>
</reference>
<feature type="region of interest" description="Disordered" evidence="1">
    <location>
        <begin position="1"/>
        <end position="50"/>
    </location>
</feature>
<organism evidence="2">
    <name type="scientific">Tetraselmis sp. GSL018</name>
    <dbReference type="NCBI Taxonomy" id="582737"/>
    <lineage>
        <taxon>Eukaryota</taxon>
        <taxon>Viridiplantae</taxon>
        <taxon>Chlorophyta</taxon>
        <taxon>core chlorophytes</taxon>
        <taxon>Chlorodendrophyceae</taxon>
        <taxon>Chlorodendrales</taxon>
        <taxon>Chlorodendraceae</taxon>
        <taxon>Tetraselmis</taxon>
    </lineage>
</organism>
<feature type="compositionally biased region" description="Polar residues" evidence="1">
    <location>
        <begin position="41"/>
        <end position="50"/>
    </location>
</feature>
<dbReference type="EMBL" id="GBEZ01014980">
    <property type="protein sequence ID" value="JAC71140.1"/>
    <property type="molecule type" value="Transcribed_RNA"/>
</dbReference>
<gene>
    <name evidence="2" type="ORF">TSPGSL018_2574</name>
</gene>
<name>A0A061RKI7_9CHLO</name>